<reference evidence="3" key="1">
    <citation type="submission" date="2015-06" db="EMBL/GenBank/DDBJ databases">
        <authorList>
            <person name="Joergensen T."/>
        </authorList>
    </citation>
    <scope>NUCLEOTIDE SEQUENCE</scope>
    <source>
        <plasmid evidence="2">pRGRH0225</plasmid>
        <plasmid evidence="3">pRGRH1786</plasmid>
    </source>
</reference>
<dbReference type="EMBL" id="LN854286">
    <property type="protein sequence ID" value="CRY97890.1"/>
    <property type="molecule type" value="Genomic_DNA"/>
</dbReference>
<geneLocation type="plasmid" evidence="2">
    <name>pRGRH0225</name>
</geneLocation>
<sequence length="104" mass="12177">MLAQEKQDNLDYIYIEKLKTKSERQLKVMLDTLEKETIKIQAEKAKLENKLKDKIKKGHFVKDALMEKWRTPSAELLEAMQELKNGGGTLCKSMEEFDRQMAED</sequence>
<evidence type="ECO:0000313" key="2">
    <source>
        <dbReference type="EMBL" id="CRY94274.1"/>
    </source>
</evidence>
<evidence type="ECO:0000313" key="3">
    <source>
        <dbReference type="EMBL" id="CRY97890.1"/>
    </source>
</evidence>
<evidence type="ECO:0000256" key="1">
    <source>
        <dbReference type="SAM" id="Coils"/>
    </source>
</evidence>
<keyword evidence="1" id="KW-0175">Coiled coil</keyword>
<proteinExistence type="predicted"/>
<accession>A0A0H5Q924</accession>
<reference evidence="3" key="2">
    <citation type="submission" date="2015-07" db="EMBL/GenBank/DDBJ databases">
        <title>Plasmids, circular viruses and viroids from rat gut.</title>
        <authorList>
            <person name="Jorgensen T.J."/>
            <person name="Hansen M.A."/>
            <person name="Xu Z."/>
            <person name="Tabak M.A."/>
            <person name="Sorensen S.J."/>
            <person name="Hansen L.H."/>
        </authorList>
    </citation>
    <scope>NUCLEOTIDE SEQUENCE</scope>
    <source>
        <plasmid evidence="2">pRGRH0225</plasmid>
        <plasmid evidence="3">pRGRH1786</plasmid>
    </source>
</reference>
<geneLocation type="plasmid" evidence="3">
    <name>pRGRH1786</name>
</geneLocation>
<keyword evidence="3" id="KW-0614">Plasmid</keyword>
<name>A0A0H5Q924_9ZZZZ</name>
<dbReference type="EMBL" id="LN852898">
    <property type="protein sequence ID" value="CRY94274.1"/>
    <property type="molecule type" value="Genomic_DNA"/>
</dbReference>
<protein>
    <submittedName>
        <fullName evidence="3">Uncharacterized protein</fullName>
    </submittedName>
</protein>
<dbReference type="AlphaFoldDB" id="A0A0H5Q924"/>
<organism evidence="3">
    <name type="scientific">uncultured prokaryote</name>
    <dbReference type="NCBI Taxonomy" id="198431"/>
    <lineage>
        <taxon>unclassified sequences</taxon>
        <taxon>environmental samples</taxon>
    </lineage>
</organism>
<feature type="coiled-coil region" evidence="1">
    <location>
        <begin position="30"/>
        <end position="57"/>
    </location>
</feature>